<evidence type="ECO:0000313" key="2">
    <source>
        <dbReference type="Proteomes" id="UP000014983"/>
    </source>
</evidence>
<dbReference type="KEGG" id="sdi:SDIMI_v3c00270"/>
<dbReference type="OrthoDB" id="390367at2"/>
<dbReference type="AlphaFoldDB" id="S5LYV9"/>
<sequence length="420" mass="49339">MNYYIKFENNFYNIIDGNTNQIIASFISEADANKFFQSLFSSIYNINQQRQQGQIFNPYINNQQFVPQMGYNPNQINQQNFDPNVFFVPQQQINSGQNYLLNPQQNMNLPLNYQLNGAIQNPYQNINQPYQNPYQNYGQPNINQQFNQALNSEEIQNPIQNKTASFLNNQAKKEEQYTEKNEEIIEQQNVASEDKIENSDFENKNIIEEEMNIFEDQEYEEAFKFGFNDNTLSIDSNLFEDDKMGVIIHEKNNFINNTDDDSLGEISAYKEIQTISKEKDHLVPIINNKESNDIFENSADISIIDDSMIFGLDDIPEFEQDFIVDKKNKSNNDITVEDKTITEIYQENLIPESKVTIKKDDDLIDFGPILEEDEIFSTPRRDAEQDDFENFSLSKKEKKELKKVKKKEELSRKRYQKLLR</sequence>
<dbReference type="PATRIC" id="fig|1276221.3.peg.27"/>
<reference evidence="1 2" key="1">
    <citation type="journal article" date="2013" name="Genome Biol. Evol.">
        <title>Comparison of metabolic capacities and inference of gene content evolution in mosquito-associated Spiroplasma diminutum and S. taiwanense.</title>
        <authorList>
            <person name="Lo W.S."/>
            <person name="Ku C."/>
            <person name="Chen L.L."/>
            <person name="Chang T.H."/>
            <person name="Kuo C.H."/>
        </authorList>
    </citation>
    <scope>NUCLEOTIDE SEQUENCE [LARGE SCALE GENOMIC DNA]</scope>
    <source>
        <strain evidence="1">CUAS-1</strain>
    </source>
</reference>
<name>S5LYV9_9MOLU</name>
<organism evidence="1 2">
    <name type="scientific">Spiroplasma diminutum CUAS-1</name>
    <dbReference type="NCBI Taxonomy" id="1276221"/>
    <lineage>
        <taxon>Bacteria</taxon>
        <taxon>Bacillati</taxon>
        <taxon>Mycoplasmatota</taxon>
        <taxon>Mollicutes</taxon>
        <taxon>Entomoplasmatales</taxon>
        <taxon>Spiroplasmataceae</taxon>
        <taxon>Spiroplasma</taxon>
    </lineage>
</organism>
<dbReference type="HOGENOM" id="CLU_653651_0_0_14"/>
<dbReference type="RefSeq" id="WP_020835964.1">
    <property type="nucleotide sequence ID" value="NC_021833.1"/>
</dbReference>
<dbReference type="STRING" id="1276221.SDIMI_v3c00270"/>
<accession>S5LYV9</accession>
<gene>
    <name evidence="1" type="ORF">SDIMI_v3c00270</name>
</gene>
<dbReference type="Proteomes" id="UP000014983">
    <property type="component" value="Chromosome"/>
</dbReference>
<keyword evidence="2" id="KW-1185">Reference proteome</keyword>
<proteinExistence type="predicted"/>
<dbReference type="InParanoid" id="S5LYV9"/>
<evidence type="ECO:0000313" key="1">
    <source>
        <dbReference type="EMBL" id="AGR41731.1"/>
    </source>
</evidence>
<protein>
    <submittedName>
        <fullName evidence="1">Uncharacterized protein</fullName>
    </submittedName>
</protein>
<dbReference type="EMBL" id="CP005076">
    <property type="protein sequence ID" value="AGR41731.1"/>
    <property type="molecule type" value="Genomic_DNA"/>
</dbReference>